<dbReference type="RefSeq" id="WP_326837314.1">
    <property type="nucleotide sequence ID" value="NZ_CP142149.1"/>
</dbReference>
<proteinExistence type="predicted"/>
<keyword evidence="2" id="KW-1185">Reference proteome</keyword>
<gene>
    <name evidence="1" type="ORF">VSH64_20870</name>
</gene>
<sequence length="189" mass="20631">MTTLEDRGGAPLRRLHCAPHPERAYLPIELAMRDMRSAHGRDPETGEGPGTQSWIGVCLGMIVLDTLSGTSAPAGRRFKRLLIEHGVDHDDAVVLWIIRNALLHGYGLPRPADVRHRRVEVTGETAAFALDTGDARLVRLSAPVFCSHLVERVAASVPHRWDTSLIHTHDEPAAPVRYVPTAGQGDHSG</sequence>
<evidence type="ECO:0000313" key="1">
    <source>
        <dbReference type="EMBL" id="WSE34506.1"/>
    </source>
</evidence>
<evidence type="ECO:0000313" key="2">
    <source>
        <dbReference type="Proteomes" id="UP001330812"/>
    </source>
</evidence>
<dbReference type="EMBL" id="CP142149">
    <property type="protein sequence ID" value="WSE34506.1"/>
    <property type="molecule type" value="Genomic_DNA"/>
</dbReference>
<protein>
    <submittedName>
        <fullName evidence="1">Uncharacterized protein</fullName>
    </submittedName>
</protein>
<dbReference type="Proteomes" id="UP001330812">
    <property type="component" value="Chromosome"/>
</dbReference>
<accession>A0ABZ1IL76</accession>
<reference evidence="1 2" key="1">
    <citation type="journal article" date="2015" name="Int. J. Syst. Evol. Microbiol.">
        <title>Amycolatopsis rhabdoformis sp. nov., an actinomycete isolated from a tropical forest soil.</title>
        <authorList>
            <person name="Souza W.R."/>
            <person name="Silva R.E."/>
            <person name="Goodfellow M."/>
            <person name="Busarakam K."/>
            <person name="Figueiro F.S."/>
            <person name="Ferreira D."/>
            <person name="Rodrigues-Filho E."/>
            <person name="Moraes L.A.B."/>
            <person name="Zucchi T.D."/>
        </authorList>
    </citation>
    <scope>NUCLEOTIDE SEQUENCE [LARGE SCALE GENOMIC DNA]</scope>
    <source>
        <strain evidence="1 2">NCIMB 14900</strain>
    </source>
</reference>
<organism evidence="1 2">
    <name type="scientific">Amycolatopsis rhabdoformis</name>
    <dbReference type="NCBI Taxonomy" id="1448059"/>
    <lineage>
        <taxon>Bacteria</taxon>
        <taxon>Bacillati</taxon>
        <taxon>Actinomycetota</taxon>
        <taxon>Actinomycetes</taxon>
        <taxon>Pseudonocardiales</taxon>
        <taxon>Pseudonocardiaceae</taxon>
        <taxon>Amycolatopsis</taxon>
    </lineage>
</organism>
<name>A0ABZ1IL76_9PSEU</name>